<dbReference type="RefSeq" id="XP_068348045.1">
    <property type="nucleotide sequence ID" value="XM_068495706.1"/>
</dbReference>
<organism evidence="10 11">
    <name type="scientific">Tritrichomonas foetus</name>
    <dbReference type="NCBI Taxonomy" id="1144522"/>
    <lineage>
        <taxon>Eukaryota</taxon>
        <taxon>Metamonada</taxon>
        <taxon>Parabasalia</taxon>
        <taxon>Tritrichomonadida</taxon>
        <taxon>Tritrichomonadidae</taxon>
        <taxon>Tritrichomonas</taxon>
    </lineage>
</organism>
<feature type="transmembrane region" description="Helical" evidence="8">
    <location>
        <begin position="381"/>
        <end position="403"/>
    </location>
</feature>
<evidence type="ECO:0000256" key="2">
    <source>
        <dbReference type="ARBA" id="ARBA00004319"/>
    </source>
</evidence>
<dbReference type="GeneID" id="94830410"/>
<dbReference type="AlphaFoldDB" id="A0A1J4JCB6"/>
<feature type="domain" description="Thioredoxin" evidence="9">
    <location>
        <begin position="18"/>
        <end position="95"/>
    </location>
</feature>
<dbReference type="GO" id="GO:0005788">
    <property type="term" value="C:endoplasmic reticulum lumen"/>
    <property type="evidence" value="ECO:0007669"/>
    <property type="project" value="UniProtKB-SubCell"/>
</dbReference>
<keyword evidence="8" id="KW-1133">Transmembrane helix</keyword>
<dbReference type="InterPro" id="IPR013766">
    <property type="entry name" value="Thioredoxin_domain"/>
</dbReference>
<evidence type="ECO:0000313" key="11">
    <source>
        <dbReference type="Proteomes" id="UP000179807"/>
    </source>
</evidence>
<dbReference type="Gene3D" id="3.40.30.10">
    <property type="entry name" value="Glutaredoxin"/>
    <property type="match status" value="1"/>
</dbReference>
<dbReference type="Pfam" id="PF00085">
    <property type="entry name" value="Thioredoxin"/>
    <property type="match status" value="1"/>
</dbReference>
<evidence type="ECO:0000256" key="4">
    <source>
        <dbReference type="ARBA" id="ARBA00012723"/>
    </source>
</evidence>
<sequence>MIIFLFVYQAFSKWLNFSLDEFDKYVEDSIYHPIFVLCYSPFCPHCTGLPEELKQYSEDLGKSDDIYYTTVNCQEPGLCQYFDVKGTPKILLVQGPNKRYWPIVRNNTVAGWDNFIKERTSPNFRQIITDDELENSKLEPKSGGTLFYLESSSEKDPAISKVRDLSSNFRSFNDSFVYRITGQTKLTAFTSKYCGYVYKGDFQDHSNSNNNKNNPESSESLGNFVNEYKFGLFHKYFHDEYLELISKRKSAIIVNDGKLSDSQKHSLQEISKNHCSIAYGWMSINEDTQILKLSKKKFIDSPFLFMSDIKAGIECIYKRRMRGPQIHKALTGFEKGQCISESSSKLSEIKLSFSSNETQNSFIDENPILNAFKLLNIQPELNLYVVCGCLSVNLLVVILVFCLRKSKPKSSLKVE</sequence>
<comment type="similarity">
    <text evidence="3">Belongs to the protein disulfide isomerase family.</text>
</comment>
<dbReference type="EMBL" id="MLAK01001282">
    <property type="protein sequence ID" value="OHS94908.1"/>
    <property type="molecule type" value="Genomic_DNA"/>
</dbReference>
<dbReference type="EC" id="5.3.4.1" evidence="4"/>
<evidence type="ECO:0000313" key="10">
    <source>
        <dbReference type="EMBL" id="OHS94908.1"/>
    </source>
</evidence>
<keyword evidence="8" id="KW-0472">Membrane</keyword>
<accession>A0A1J4JCB6</accession>
<dbReference type="GO" id="GO:0006457">
    <property type="term" value="P:protein folding"/>
    <property type="evidence" value="ECO:0007669"/>
    <property type="project" value="TreeGrafter"/>
</dbReference>
<keyword evidence="7" id="KW-0676">Redox-active center</keyword>
<dbReference type="VEuPathDB" id="TrichDB:TRFO_10858"/>
<keyword evidence="8" id="KW-0812">Transmembrane</keyword>
<evidence type="ECO:0000256" key="5">
    <source>
        <dbReference type="ARBA" id="ARBA00022824"/>
    </source>
</evidence>
<evidence type="ECO:0000259" key="9">
    <source>
        <dbReference type="Pfam" id="PF00085"/>
    </source>
</evidence>
<evidence type="ECO:0000256" key="6">
    <source>
        <dbReference type="ARBA" id="ARBA00023235"/>
    </source>
</evidence>
<evidence type="ECO:0000256" key="8">
    <source>
        <dbReference type="SAM" id="Phobius"/>
    </source>
</evidence>
<dbReference type="Proteomes" id="UP000179807">
    <property type="component" value="Unassembled WGS sequence"/>
</dbReference>
<dbReference type="CDD" id="cd02961">
    <property type="entry name" value="PDI_a_family"/>
    <property type="match status" value="1"/>
</dbReference>
<proteinExistence type="inferred from homology"/>
<evidence type="ECO:0000256" key="7">
    <source>
        <dbReference type="ARBA" id="ARBA00023284"/>
    </source>
</evidence>
<reference evidence="10" key="1">
    <citation type="submission" date="2016-10" db="EMBL/GenBank/DDBJ databases">
        <authorList>
            <person name="Benchimol M."/>
            <person name="Almeida L.G."/>
            <person name="Vasconcelos A.T."/>
            <person name="Perreira-Neves A."/>
            <person name="Rosa I.A."/>
            <person name="Tasca T."/>
            <person name="Bogo M.R."/>
            <person name="de Souza W."/>
        </authorList>
    </citation>
    <scope>NUCLEOTIDE SEQUENCE [LARGE SCALE GENOMIC DNA]</scope>
    <source>
        <strain evidence="10">K</strain>
    </source>
</reference>
<dbReference type="SUPFAM" id="SSF52833">
    <property type="entry name" value="Thioredoxin-like"/>
    <property type="match status" value="1"/>
</dbReference>
<comment type="catalytic activity">
    <reaction evidence="1">
        <text>Catalyzes the rearrangement of -S-S- bonds in proteins.</text>
        <dbReference type="EC" id="5.3.4.1"/>
    </reaction>
</comment>
<evidence type="ECO:0000256" key="3">
    <source>
        <dbReference type="ARBA" id="ARBA00006347"/>
    </source>
</evidence>
<dbReference type="PANTHER" id="PTHR18929">
    <property type="entry name" value="PROTEIN DISULFIDE ISOMERASE"/>
    <property type="match status" value="1"/>
</dbReference>
<dbReference type="PANTHER" id="PTHR18929:SF132">
    <property type="entry name" value="PROTEIN DISULFIDE-ISOMERASE A3"/>
    <property type="match status" value="1"/>
</dbReference>
<protein>
    <recommendedName>
        <fullName evidence="4">protein disulfide-isomerase</fullName>
        <ecNumber evidence="4">5.3.4.1</ecNumber>
    </recommendedName>
</protein>
<name>A0A1J4JCB6_9EUKA</name>
<gene>
    <name evidence="10" type="ORF">TRFO_10858</name>
</gene>
<evidence type="ECO:0000256" key="1">
    <source>
        <dbReference type="ARBA" id="ARBA00001182"/>
    </source>
</evidence>
<comment type="caution">
    <text evidence="10">The sequence shown here is derived from an EMBL/GenBank/DDBJ whole genome shotgun (WGS) entry which is preliminary data.</text>
</comment>
<dbReference type="InterPro" id="IPR036249">
    <property type="entry name" value="Thioredoxin-like_sf"/>
</dbReference>
<keyword evidence="11" id="KW-1185">Reference proteome</keyword>
<dbReference type="OrthoDB" id="10610785at2759"/>
<dbReference type="GO" id="GO:0034976">
    <property type="term" value="P:response to endoplasmic reticulum stress"/>
    <property type="evidence" value="ECO:0007669"/>
    <property type="project" value="TreeGrafter"/>
</dbReference>
<keyword evidence="5" id="KW-0256">Endoplasmic reticulum</keyword>
<dbReference type="GO" id="GO:0003756">
    <property type="term" value="F:protein disulfide isomerase activity"/>
    <property type="evidence" value="ECO:0007669"/>
    <property type="project" value="UniProtKB-EC"/>
</dbReference>
<keyword evidence="6" id="KW-0413">Isomerase</keyword>
<comment type="subcellular location">
    <subcellularLocation>
        <location evidence="2">Endoplasmic reticulum lumen</location>
    </subcellularLocation>
</comment>